<sequence>MKCPVCGAAGLVHDTRDLPYEYRGATTVIKDVTGDFCPSCSESILDMVESERVLEEMRAFSKRIVSLRQP</sequence>
<organism evidence="1 2">
    <name type="scientific">Pseudomonas protegens</name>
    <dbReference type="NCBI Taxonomy" id="380021"/>
    <lineage>
        <taxon>Bacteria</taxon>
        <taxon>Pseudomonadati</taxon>
        <taxon>Pseudomonadota</taxon>
        <taxon>Gammaproteobacteria</taxon>
        <taxon>Pseudomonadales</taxon>
        <taxon>Pseudomonadaceae</taxon>
        <taxon>Pseudomonas</taxon>
    </lineage>
</organism>
<evidence type="ECO:0000313" key="1">
    <source>
        <dbReference type="EMBL" id="QNH80644.1"/>
    </source>
</evidence>
<dbReference type="CDD" id="cd12870">
    <property type="entry name" value="MqsA"/>
    <property type="match status" value="1"/>
</dbReference>
<dbReference type="InterPro" id="IPR032758">
    <property type="entry name" value="MqsA/HigA-2"/>
</dbReference>
<reference evidence="2" key="1">
    <citation type="journal article" date="2020" name="Microbiol. Resour. Announc.">
        <title>Complete genome sequences of four natural Pseudomonas isolates that catabolize a wide range of aromatic compounds relevant to lignin valorization.</title>
        <authorList>
            <person name="Hatmaker E.A."/>
            <person name="Presley G."/>
            <person name="Cannon O."/>
            <person name="Guss A.M."/>
            <person name="Elkins J.G."/>
        </authorList>
    </citation>
    <scope>NUCLEOTIDE SEQUENCE [LARGE SCALE GENOMIC DNA]</scope>
    <source>
        <strain evidence="2">H1F5C</strain>
    </source>
</reference>
<gene>
    <name evidence="1" type="ORF">GGI48_11235</name>
</gene>
<dbReference type="Proteomes" id="UP000515277">
    <property type="component" value="Chromosome"/>
</dbReference>
<dbReference type="InterPro" id="IPR022453">
    <property type="entry name" value="Znf_MqsA-type"/>
</dbReference>
<dbReference type="Pfam" id="PF15731">
    <property type="entry name" value="MqsA_antitoxin"/>
    <property type="match status" value="1"/>
</dbReference>
<dbReference type="NCBIfam" id="TIGR03831">
    <property type="entry name" value="YgiT_finger"/>
    <property type="match status" value="1"/>
</dbReference>
<proteinExistence type="predicted"/>
<dbReference type="AlphaFoldDB" id="A0A7G7XKZ9"/>
<protein>
    <submittedName>
        <fullName evidence="1">Type II toxin-antitoxin system MqsA family antitoxin</fullName>
    </submittedName>
</protein>
<dbReference type="Gene3D" id="3.10.20.860">
    <property type="match status" value="1"/>
</dbReference>
<dbReference type="EMBL" id="CP060201">
    <property type="protein sequence ID" value="QNH80644.1"/>
    <property type="molecule type" value="Genomic_DNA"/>
</dbReference>
<accession>A0A7G7XKZ9</accession>
<evidence type="ECO:0000313" key="2">
    <source>
        <dbReference type="Proteomes" id="UP000515277"/>
    </source>
</evidence>
<name>A0A7G7XKZ9_9PSED</name>